<evidence type="ECO:0000313" key="1">
    <source>
        <dbReference type="EMBL" id="RHY77478.1"/>
    </source>
</evidence>
<dbReference type="EMBL" id="QUTC01001039">
    <property type="protein sequence ID" value="RHY77478.1"/>
    <property type="molecule type" value="Genomic_DNA"/>
</dbReference>
<dbReference type="PANTHER" id="PTHR35213:SF3">
    <property type="entry name" value="MYB-LIKE DOMAIN-CONTAINING PROTEIN"/>
    <property type="match status" value="1"/>
</dbReference>
<dbReference type="EMBL" id="QUTE01012221">
    <property type="protein sequence ID" value="RHZ07735.1"/>
    <property type="molecule type" value="Genomic_DNA"/>
</dbReference>
<dbReference type="AlphaFoldDB" id="A0A397EF97"/>
<evidence type="ECO:0000313" key="3">
    <source>
        <dbReference type="Proteomes" id="UP000265716"/>
    </source>
</evidence>
<dbReference type="Proteomes" id="UP000266196">
    <property type="component" value="Unassembled WGS sequence"/>
</dbReference>
<dbReference type="VEuPathDB" id="FungiDB:H257_04065"/>
<evidence type="ECO:0000313" key="2">
    <source>
        <dbReference type="EMBL" id="RHZ07735.1"/>
    </source>
</evidence>
<name>A0A397EF97_APHAT</name>
<organism evidence="1 3">
    <name type="scientific">Aphanomyces astaci</name>
    <name type="common">Crayfish plague agent</name>
    <dbReference type="NCBI Taxonomy" id="112090"/>
    <lineage>
        <taxon>Eukaryota</taxon>
        <taxon>Sar</taxon>
        <taxon>Stramenopiles</taxon>
        <taxon>Oomycota</taxon>
        <taxon>Saprolegniomycetes</taxon>
        <taxon>Saprolegniales</taxon>
        <taxon>Verrucalvaceae</taxon>
        <taxon>Aphanomyces</taxon>
    </lineage>
</organism>
<evidence type="ECO:0000313" key="4">
    <source>
        <dbReference type="Proteomes" id="UP000266196"/>
    </source>
</evidence>
<proteinExistence type="predicted"/>
<protein>
    <submittedName>
        <fullName evidence="1">Uncharacterized protein</fullName>
    </submittedName>
</protein>
<gene>
    <name evidence="2" type="ORF">DYB31_013740</name>
    <name evidence="1" type="ORF">DYB38_013612</name>
</gene>
<dbReference type="PANTHER" id="PTHR35213">
    <property type="entry name" value="RING-TYPE DOMAIN-CONTAINING PROTEIN-RELATED"/>
    <property type="match status" value="1"/>
</dbReference>
<reference evidence="3 4" key="1">
    <citation type="submission" date="2018-08" db="EMBL/GenBank/DDBJ databases">
        <title>Aphanomyces genome sequencing and annotation.</title>
        <authorList>
            <person name="Minardi D."/>
            <person name="Oidtmann B."/>
            <person name="Van Der Giezen M."/>
            <person name="Studholme D.J."/>
        </authorList>
    </citation>
    <scope>NUCLEOTIDE SEQUENCE [LARGE SCALE GENOMIC DNA]</scope>
    <source>
        <strain evidence="2 4">197901</strain>
        <strain evidence="1 3">SA</strain>
    </source>
</reference>
<dbReference type="Proteomes" id="UP000265716">
    <property type="component" value="Unassembled WGS sequence"/>
</dbReference>
<sequence length="274" mass="30840">MLQSSFGVWYRRTHDKSFSIFLCRAHMHAVHQPSLVSLVVEPLQGPLRQGTWTEAEVAYVALLSKFFKAGLLECVEPGHSIRKWLASIIKCDPMRISKRLTKSARLGIVPYKRNQPSLDAMSSFERRACLQALEAARLAVETDLQSRSTSLDWNAVRCRVRSRRHRKYMQPTLCGVIDSLLEDLEMPLISLNALRLSSPLHEEQAVDDKMAMCYEESAIVHCSDVVEADSCMMEVVGCGVSQPLDACVFDGSSAWLGHPVDFCGFDGEQDRYEL</sequence>
<comment type="caution">
    <text evidence="1">The sequence shown here is derived from an EMBL/GenBank/DDBJ whole genome shotgun (WGS) entry which is preliminary data.</text>
</comment>
<accession>A0A397EF97</accession>